<dbReference type="Proteomes" id="UP001162060">
    <property type="component" value="Unassembled WGS sequence"/>
</dbReference>
<accession>A0AAV1TT90</accession>
<name>A0AAV1TT90_9STRA</name>
<comment type="caution">
    <text evidence="1">The sequence shown here is derived from an EMBL/GenBank/DDBJ whole genome shotgun (WGS) entry which is preliminary data.</text>
</comment>
<protein>
    <submittedName>
        <fullName evidence="1">Uncharacterized protein</fullName>
    </submittedName>
</protein>
<reference evidence="1" key="1">
    <citation type="submission" date="2024-01" db="EMBL/GenBank/DDBJ databases">
        <authorList>
            <person name="Webb A."/>
        </authorList>
    </citation>
    <scope>NUCLEOTIDE SEQUENCE</scope>
    <source>
        <strain evidence="1">Pm1</strain>
    </source>
</reference>
<dbReference type="EMBL" id="CAKLBY020000078">
    <property type="protein sequence ID" value="CAK7924851.1"/>
    <property type="molecule type" value="Genomic_DNA"/>
</dbReference>
<evidence type="ECO:0000313" key="1">
    <source>
        <dbReference type="EMBL" id="CAK7924851.1"/>
    </source>
</evidence>
<evidence type="ECO:0000313" key="2">
    <source>
        <dbReference type="Proteomes" id="UP001162060"/>
    </source>
</evidence>
<proteinExistence type="predicted"/>
<sequence length="48" mass="5355">MASLELRLLLLLLLLLLLVLMGDLSPLVRWTKQHERSEEAVSVGGWAA</sequence>
<organism evidence="1 2">
    <name type="scientific">Peronospora matthiolae</name>
    <dbReference type="NCBI Taxonomy" id="2874970"/>
    <lineage>
        <taxon>Eukaryota</taxon>
        <taxon>Sar</taxon>
        <taxon>Stramenopiles</taxon>
        <taxon>Oomycota</taxon>
        <taxon>Peronosporomycetes</taxon>
        <taxon>Peronosporales</taxon>
        <taxon>Peronosporaceae</taxon>
        <taxon>Peronospora</taxon>
    </lineage>
</organism>
<dbReference type="AlphaFoldDB" id="A0AAV1TT90"/>
<gene>
    <name evidence="1" type="ORF">PM001_LOCUS10001</name>
</gene>